<proteinExistence type="predicted"/>
<dbReference type="EMBL" id="BAAAFZ010000036">
    <property type="protein sequence ID" value="GAA0586510.1"/>
    <property type="molecule type" value="Genomic_DNA"/>
</dbReference>
<dbReference type="CDD" id="cd02933">
    <property type="entry name" value="OYE_like_FMN"/>
    <property type="match status" value="1"/>
</dbReference>
<comment type="caution">
    <text evidence="2">The sequence shown here is derived from an EMBL/GenBank/DDBJ whole genome shotgun (WGS) entry which is preliminary data.</text>
</comment>
<evidence type="ECO:0000313" key="3">
    <source>
        <dbReference type="Proteomes" id="UP001501588"/>
    </source>
</evidence>
<dbReference type="InterPro" id="IPR013785">
    <property type="entry name" value="Aldolase_TIM"/>
</dbReference>
<reference evidence="3" key="1">
    <citation type="journal article" date="2019" name="Int. J. Syst. Evol. Microbiol.">
        <title>The Global Catalogue of Microorganisms (GCM) 10K type strain sequencing project: providing services to taxonomists for standard genome sequencing and annotation.</title>
        <authorList>
            <consortium name="The Broad Institute Genomics Platform"/>
            <consortium name="The Broad Institute Genome Sequencing Center for Infectious Disease"/>
            <person name="Wu L."/>
            <person name="Ma J."/>
        </authorList>
    </citation>
    <scope>NUCLEOTIDE SEQUENCE [LARGE SCALE GENOMIC DNA]</scope>
    <source>
        <strain evidence="3">JCM 9933</strain>
    </source>
</reference>
<dbReference type="InterPro" id="IPR045247">
    <property type="entry name" value="Oye-like"/>
</dbReference>
<dbReference type="InterPro" id="IPR001155">
    <property type="entry name" value="OxRdtase_FMN_N"/>
</dbReference>
<dbReference type="Pfam" id="PF00724">
    <property type="entry name" value="Oxidored_FMN"/>
    <property type="match status" value="1"/>
</dbReference>
<sequence>MPDETTAPDLFQPVRMGALALANRVVMAPLTRSRAGAGDVPGPLNATYYAQRASAGLIISEATNITQQGKGYAFTPGIWSDEQVAGWRLVTDAVHERGGRIVCQLWHVGRISHPSLQPNGVLPVAPSAIKPQGNAFTETGFQPHVAPRALDTEEIAGIVADYRHAAEQAKRAGFDGVEIHAANGYLIDQFLRDGTNKRTDRYGGSVENRIRFLLEVTEAVTGVWGGERTGLRLSPVSPANDISDSDPMAVFGPAVEAVNRFDLAYLHFVEGATGGDRNVAPDFDFLKLRRAFNGLTMANNGYDLDLAVRTLREGRADLIAFGRPYISNPDLVERLRRGAPLAKADKDTFYGGDARGYTDYPALDQEQLNAA</sequence>
<dbReference type="Gene3D" id="3.20.20.70">
    <property type="entry name" value="Aldolase class I"/>
    <property type="match status" value="1"/>
</dbReference>
<dbReference type="Proteomes" id="UP001501588">
    <property type="component" value="Unassembled WGS sequence"/>
</dbReference>
<evidence type="ECO:0000259" key="1">
    <source>
        <dbReference type="Pfam" id="PF00724"/>
    </source>
</evidence>
<dbReference type="PANTHER" id="PTHR22893">
    <property type="entry name" value="NADH OXIDOREDUCTASE-RELATED"/>
    <property type="match status" value="1"/>
</dbReference>
<gene>
    <name evidence="2" type="ORF">GCM10009416_26160</name>
</gene>
<accession>A0ABP3Q9T8</accession>
<dbReference type="SUPFAM" id="SSF51395">
    <property type="entry name" value="FMN-linked oxidoreductases"/>
    <property type="match status" value="1"/>
</dbReference>
<keyword evidence="3" id="KW-1185">Reference proteome</keyword>
<organism evidence="2 3">
    <name type="scientific">Craurococcus roseus</name>
    <dbReference type="NCBI Taxonomy" id="77585"/>
    <lineage>
        <taxon>Bacteria</taxon>
        <taxon>Pseudomonadati</taxon>
        <taxon>Pseudomonadota</taxon>
        <taxon>Alphaproteobacteria</taxon>
        <taxon>Acetobacterales</taxon>
        <taxon>Acetobacteraceae</taxon>
        <taxon>Craurococcus</taxon>
    </lineage>
</organism>
<name>A0ABP3Q9T8_9PROT</name>
<feature type="domain" description="NADH:flavin oxidoreductase/NADH oxidase N-terminal" evidence="1">
    <location>
        <begin position="9"/>
        <end position="340"/>
    </location>
</feature>
<dbReference type="RefSeq" id="WP_343895757.1">
    <property type="nucleotide sequence ID" value="NZ_BAAAFZ010000036.1"/>
</dbReference>
<dbReference type="PANTHER" id="PTHR22893:SF91">
    <property type="entry name" value="NADPH DEHYDROGENASE 2-RELATED"/>
    <property type="match status" value="1"/>
</dbReference>
<evidence type="ECO:0000313" key="2">
    <source>
        <dbReference type="EMBL" id="GAA0586510.1"/>
    </source>
</evidence>
<protein>
    <submittedName>
        <fullName evidence="2">Alkene reductase</fullName>
    </submittedName>
</protein>